<evidence type="ECO:0000259" key="11">
    <source>
        <dbReference type="PROSITE" id="PS51900"/>
    </source>
</evidence>
<dbReference type="GO" id="GO:0005737">
    <property type="term" value="C:cytoplasm"/>
    <property type="evidence" value="ECO:0007669"/>
    <property type="project" value="UniProtKB-SubCell"/>
</dbReference>
<keyword evidence="8" id="KW-0131">Cell cycle</keyword>
<protein>
    <submittedName>
        <fullName evidence="12">Tyrosine-type recombinase/integrase</fullName>
    </submittedName>
</protein>
<dbReference type="AlphaFoldDB" id="A0A7W1WXS4"/>
<keyword evidence="13" id="KW-1185">Reference proteome</keyword>
<dbReference type="Pfam" id="PF00589">
    <property type="entry name" value="Phage_integrase"/>
    <property type="match status" value="1"/>
</dbReference>
<keyword evidence="7" id="KW-0233">DNA recombination</keyword>
<dbReference type="InterPro" id="IPR010998">
    <property type="entry name" value="Integrase_recombinase_N"/>
</dbReference>
<evidence type="ECO:0000313" key="13">
    <source>
        <dbReference type="Proteomes" id="UP000538931"/>
    </source>
</evidence>
<dbReference type="PANTHER" id="PTHR30349">
    <property type="entry name" value="PHAGE INTEGRASE-RELATED"/>
    <property type="match status" value="1"/>
</dbReference>
<dbReference type="InterPro" id="IPR013762">
    <property type="entry name" value="Integrase-like_cat_sf"/>
</dbReference>
<sequence>MKMIKIPTAIPLFDAIEYLEEGNARVNEYIAALTVHRLSDAAVVYEYSADWLLEQRGSENNFKTYRSELTTFLYWCFEIEQASPLDVTRRSLFRYVEFCRQPPQALIAYFNTAQFKTHKETGDRLPNPCWRPFLGRKQDGEALPYRLSEPALRTKLAILSAYYSFLIDEELTERNPARQILKSGVFHTGGQFHASGEDNENLKAFSELQWSYVMTSARRLAQETPALHERTLFLVSLMYGCYLRISEVSARPGFAPIMGQFRRDSQTAIWSYHIPRSKGGKQRSVAVSKALLAALKRYRHYLGLSDLPPPGDETPLFIRHRPAGHGRDAGIQNANLGIRQIRDVLDALFETAACAAEKDGFLQDAAEIRQMTPHSLRHTGITHDINLNQRPLSHVQADAGHDSIDTTSRYLHTGRVERHESAAGKQLDRLQAAVDDQ</sequence>
<dbReference type="PROSITE" id="PS51898">
    <property type="entry name" value="TYR_RECOMBINASE"/>
    <property type="match status" value="1"/>
</dbReference>
<dbReference type="EMBL" id="JACEMT010000042">
    <property type="protein sequence ID" value="MBA4502118.1"/>
    <property type="molecule type" value="Genomic_DNA"/>
</dbReference>
<feature type="domain" description="Core-binding (CB)" evidence="11">
    <location>
        <begin position="38"/>
        <end position="167"/>
    </location>
</feature>
<evidence type="ECO:0000256" key="8">
    <source>
        <dbReference type="ARBA" id="ARBA00023306"/>
    </source>
</evidence>
<keyword evidence="6 9" id="KW-0238">DNA-binding</keyword>
<dbReference type="InterPro" id="IPR044068">
    <property type="entry name" value="CB"/>
</dbReference>
<evidence type="ECO:0000256" key="6">
    <source>
        <dbReference type="ARBA" id="ARBA00023125"/>
    </source>
</evidence>
<evidence type="ECO:0000256" key="9">
    <source>
        <dbReference type="PROSITE-ProRule" id="PRU01248"/>
    </source>
</evidence>
<evidence type="ECO:0000256" key="3">
    <source>
        <dbReference type="ARBA" id="ARBA00022618"/>
    </source>
</evidence>
<dbReference type="Proteomes" id="UP000538931">
    <property type="component" value="Unassembled WGS sequence"/>
</dbReference>
<keyword evidence="4" id="KW-0159">Chromosome partition</keyword>
<keyword evidence="2" id="KW-0963">Cytoplasm</keyword>
<keyword evidence="5" id="KW-0229">DNA integration</keyword>
<evidence type="ECO:0000313" key="12">
    <source>
        <dbReference type="EMBL" id="MBA4502118.1"/>
    </source>
</evidence>
<dbReference type="PROSITE" id="PS51900">
    <property type="entry name" value="CB"/>
    <property type="match status" value="1"/>
</dbReference>
<evidence type="ECO:0000256" key="1">
    <source>
        <dbReference type="ARBA" id="ARBA00004496"/>
    </source>
</evidence>
<dbReference type="GO" id="GO:0015074">
    <property type="term" value="P:DNA integration"/>
    <property type="evidence" value="ECO:0007669"/>
    <property type="project" value="UniProtKB-KW"/>
</dbReference>
<dbReference type="GO" id="GO:0051301">
    <property type="term" value="P:cell division"/>
    <property type="evidence" value="ECO:0007669"/>
    <property type="project" value="UniProtKB-KW"/>
</dbReference>
<feature type="domain" description="Tyr recombinase" evidence="10">
    <location>
        <begin position="200"/>
        <end position="424"/>
    </location>
</feature>
<evidence type="ECO:0000256" key="7">
    <source>
        <dbReference type="ARBA" id="ARBA00023172"/>
    </source>
</evidence>
<accession>A0A7W1WXS4</accession>
<evidence type="ECO:0000256" key="2">
    <source>
        <dbReference type="ARBA" id="ARBA00022490"/>
    </source>
</evidence>
<dbReference type="GO" id="GO:0003677">
    <property type="term" value="F:DNA binding"/>
    <property type="evidence" value="ECO:0007669"/>
    <property type="project" value="UniProtKB-UniRule"/>
</dbReference>
<dbReference type="Gene3D" id="1.10.443.10">
    <property type="entry name" value="Intergrase catalytic core"/>
    <property type="match status" value="1"/>
</dbReference>
<dbReference type="CDD" id="cd00397">
    <property type="entry name" value="DNA_BRE_C"/>
    <property type="match status" value="1"/>
</dbReference>
<keyword evidence="3" id="KW-0132">Cell division</keyword>
<name>A0A7W1WXS4_9GAMM</name>
<reference evidence="12 13" key="1">
    <citation type="submission" date="2020-07" db="EMBL/GenBank/DDBJ databases">
        <title>Bacterium isolated from marien macroalgae.</title>
        <authorList>
            <person name="Zhu K."/>
            <person name="Lu D."/>
            <person name="Du Z."/>
        </authorList>
    </citation>
    <scope>NUCLEOTIDE SEQUENCE [LARGE SCALE GENOMIC DNA]</scope>
    <source>
        <strain evidence="12 13">3-1745</strain>
    </source>
</reference>
<evidence type="ECO:0000256" key="4">
    <source>
        <dbReference type="ARBA" id="ARBA00022829"/>
    </source>
</evidence>
<evidence type="ECO:0000256" key="5">
    <source>
        <dbReference type="ARBA" id="ARBA00022908"/>
    </source>
</evidence>
<organism evidence="12 13">
    <name type="scientific">Marinobacterium marinum</name>
    <dbReference type="NCBI Taxonomy" id="2756129"/>
    <lineage>
        <taxon>Bacteria</taxon>
        <taxon>Pseudomonadati</taxon>
        <taxon>Pseudomonadota</taxon>
        <taxon>Gammaproteobacteria</taxon>
        <taxon>Oceanospirillales</taxon>
        <taxon>Oceanospirillaceae</taxon>
        <taxon>Marinobacterium</taxon>
    </lineage>
</organism>
<dbReference type="InterPro" id="IPR050090">
    <property type="entry name" value="Tyrosine_recombinase_XerCD"/>
</dbReference>
<dbReference type="PANTHER" id="PTHR30349:SF77">
    <property type="entry name" value="TYROSINE RECOMBINASE XERC"/>
    <property type="match status" value="1"/>
</dbReference>
<dbReference type="GO" id="GO:0006310">
    <property type="term" value="P:DNA recombination"/>
    <property type="evidence" value="ECO:0007669"/>
    <property type="project" value="UniProtKB-KW"/>
</dbReference>
<evidence type="ECO:0000259" key="10">
    <source>
        <dbReference type="PROSITE" id="PS51898"/>
    </source>
</evidence>
<comment type="subcellular location">
    <subcellularLocation>
        <location evidence="1">Cytoplasm</location>
    </subcellularLocation>
</comment>
<dbReference type="Gene3D" id="1.10.150.130">
    <property type="match status" value="1"/>
</dbReference>
<dbReference type="GO" id="GO:0007059">
    <property type="term" value="P:chromosome segregation"/>
    <property type="evidence" value="ECO:0007669"/>
    <property type="project" value="UniProtKB-KW"/>
</dbReference>
<proteinExistence type="predicted"/>
<gene>
    <name evidence="12" type="ORF">H1S06_07030</name>
</gene>
<dbReference type="InterPro" id="IPR002104">
    <property type="entry name" value="Integrase_catalytic"/>
</dbReference>
<dbReference type="SUPFAM" id="SSF56349">
    <property type="entry name" value="DNA breaking-rejoining enzymes"/>
    <property type="match status" value="1"/>
</dbReference>
<dbReference type="InterPro" id="IPR011010">
    <property type="entry name" value="DNA_brk_join_enz"/>
</dbReference>
<comment type="caution">
    <text evidence="12">The sequence shown here is derived from an EMBL/GenBank/DDBJ whole genome shotgun (WGS) entry which is preliminary data.</text>
</comment>